<sequence>MALSGISLEDSSQFEQILRVVRTDKCQGAQLLLTLSQAQKIKLIQYLSHKVDQQCQEIAELQLLDADMDAQITVLEHRLAFYAAEAFNNKESATEAKPVKKKSRGCTLF</sequence>
<gene>
    <name evidence="2" type="ORF">HT99x_003825</name>
    <name evidence="1" type="ORF">HT99x_00953</name>
</gene>
<protein>
    <submittedName>
        <fullName evidence="1">Uncharacterized protein</fullName>
    </submittedName>
</protein>
<dbReference type="RefSeq" id="WP_075065590.1">
    <property type="nucleotide sequence ID" value="NZ_LKAJ02000001.1"/>
</dbReference>
<evidence type="ECO:0000313" key="2">
    <source>
        <dbReference type="EMBL" id="MCS5710546.1"/>
    </source>
</evidence>
<keyword evidence="3" id="KW-1185">Reference proteome</keyword>
<reference evidence="2" key="3">
    <citation type="submission" date="2021-06" db="EMBL/GenBank/DDBJ databases">
        <title>Genomic Description and Analysis of Intracellular Bacteria, Candidatus Berkiella cookevillensis and Candidatus Berkiella aquae.</title>
        <authorList>
            <person name="Kidane D.T."/>
            <person name="Mehari Y.T."/>
            <person name="Rice F.C."/>
            <person name="Arivett B.A."/>
            <person name="Farone A.L."/>
            <person name="Berk S.G."/>
            <person name="Farone M.B."/>
        </authorList>
    </citation>
    <scope>NUCLEOTIDE SEQUENCE</scope>
    <source>
        <strain evidence="2">HT99</strain>
    </source>
</reference>
<accession>A0A0Q9YYI4</accession>
<proteinExistence type="predicted"/>
<dbReference type="Proteomes" id="UP000051497">
    <property type="component" value="Unassembled WGS sequence"/>
</dbReference>
<organism evidence="1">
    <name type="scientific">Candidatus Berkiella aquae</name>
    <dbReference type="NCBI Taxonomy" id="295108"/>
    <lineage>
        <taxon>Bacteria</taxon>
        <taxon>Pseudomonadati</taxon>
        <taxon>Pseudomonadota</taxon>
        <taxon>Gammaproteobacteria</taxon>
        <taxon>Candidatus Berkiellales</taxon>
        <taxon>Candidatus Berkiellaceae</taxon>
        <taxon>Candidatus Berkiella</taxon>
    </lineage>
</organism>
<reference evidence="1" key="1">
    <citation type="submission" date="2015-09" db="EMBL/GenBank/DDBJ databases">
        <title>Draft Genome Sequences of Two Novel Amoeba-resistant Intranuclear Bacteria, Candidatus Berkiella cookevillensis and Candidatus Berkiella aquae.</title>
        <authorList>
            <person name="Mehari Y.T."/>
            <person name="Arivett B.A."/>
            <person name="Farone A.L."/>
            <person name="Gunderson J.H."/>
            <person name="Farone M.B."/>
        </authorList>
    </citation>
    <scope>NUCLEOTIDE SEQUENCE [LARGE SCALE GENOMIC DNA]</scope>
    <source>
        <strain evidence="1">HT99</strain>
    </source>
</reference>
<reference evidence="2" key="2">
    <citation type="journal article" date="2016" name="Genome Announc.">
        <title>Draft Genome Sequences of Two Novel Amoeba-Resistant Intranuclear Bacteria, 'Candidatus Berkiella cookevillensis' and 'Candidatus Berkiella aquae'.</title>
        <authorList>
            <person name="Mehari Y.T."/>
            <person name="Arivett B.A."/>
            <person name="Farone A.L."/>
            <person name="Gunderson J.H."/>
            <person name="Farone M.B."/>
        </authorList>
    </citation>
    <scope>NUCLEOTIDE SEQUENCE</scope>
    <source>
        <strain evidence="2">HT99</strain>
    </source>
</reference>
<evidence type="ECO:0000313" key="1">
    <source>
        <dbReference type="EMBL" id="KRG21761.1"/>
    </source>
</evidence>
<dbReference type="AlphaFoldDB" id="A0A0Q9YYI4"/>
<evidence type="ECO:0000313" key="3">
    <source>
        <dbReference type="Proteomes" id="UP000051497"/>
    </source>
</evidence>
<dbReference type="EMBL" id="LKAJ02000001">
    <property type="protein sequence ID" value="MCS5710546.1"/>
    <property type="molecule type" value="Genomic_DNA"/>
</dbReference>
<name>A0A0Q9YYI4_9GAMM</name>
<dbReference type="EMBL" id="LKAJ01000003">
    <property type="protein sequence ID" value="KRG21761.1"/>
    <property type="molecule type" value="Genomic_DNA"/>
</dbReference>
<comment type="caution">
    <text evidence="1">The sequence shown here is derived from an EMBL/GenBank/DDBJ whole genome shotgun (WGS) entry which is preliminary data.</text>
</comment>